<dbReference type="RefSeq" id="WP_079575199.1">
    <property type="nucleotide sequence ID" value="NZ_FUZQ01000005.1"/>
</dbReference>
<protein>
    <submittedName>
        <fullName evidence="5">NAD(P)-dependent dehydrogenase, short-chain alcohol dehydrogenase family</fullName>
    </submittedName>
</protein>
<dbReference type="GO" id="GO:0016616">
    <property type="term" value="F:oxidoreductase activity, acting on the CH-OH group of donors, NAD or NADP as acceptor"/>
    <property type="evidence" value="ECO:0007669"/>
    <property type="project" value="UniProtKB-ARBA"/>
</dbReference>
<dbReference type="InterPro" id="IPR002347">
    <property type="entry name" value="SDR_fam"/>
</dbReference>
<dbReference type="PANTHER" id="PTHR42760">
    <property type="entry name" value="SHORT-CHAIN DEHYDROGENASES/REDUCTASES FAMILY MEMBER"/>
    <property type="match status" value="1"/>
</dbReference>
<dbReference type="STRING" id="526729.SAMN04324258_2913"/>
<evidence type="ECO:0000313" key="5">
    <source>
        <dbReference type="EMBL" id="SKC71205.1"/>
    </source>
</evidence>
<comment type="similarity">
    <text evidence="1">Belongs to the short-chain dehydrogenases/reductases (SDR) family.</text>
</comment>
<keyword evidence="6" id="KW-1185">Reference proteome</keyword>
<dbReference type="InterPro" id="IPR057326">
    <property type="entry name" value="KR_dom"/>
</dbReference>
<evidence type="ECO:0000256" key="3">
    <source>
        <dbReference type="SAM" id="MobiDB-lite"/>
    </source>
</evidence>
<dbReference type="Pfam" id="PF13561">
    <property type="entry name" value="adh_short_C2"/>
    <property type="match status" value="1"/>
</dbReference>
<dbReference type="Gene3D" id="3.40.50.720">
    <property type="entry name" value="NAD(P)-binding Rossmann-like Domain"/>
    <property type="match status" value="1"/>
</dbReference>
<accession>A0A1T5L662</accession>
<dbReference type="EMBL" id="FUZQ01000005">
    <property type="protein sequence ID" value="SKC71205.1"/>
    <property type="molecule type" value="Genomic_DNA"/>
</dbReference>
<feature type="region of interest" description="Disordered" evidence="3">
    <location>
        <begin position="258"/>
        <end position="282"/>
    </location>
</feature>
<gene>
    <name evidence="5" type="ORF">SAMN04324258_2913</name>
</gene>
<dbReference type="SMART" id="SM00822">
    <property type="entry name" value="PKS_KR"/>
    <property type="match status" value="1"/>
</dbReference>
<sequence>MTGPTAGRFDDRVVLVTGGAHGIGAATVRRLHAEGATVVVADLDADAARRTAEDLPDAGPPASAVACDITDTTSVEAAVATTLGRHGHLDVLVGVAGGTGVHPGLLDGMDDATWAAGLDLNLAGPARCVRAAAPHLPRGGSVVLVGSVNGLQAFGDEDYSAAKAGLVSLAQNLAVRLGGRGIRINVVAPGTIRTRSWGQRSDPDRLAALYPLGRIGEPQDVAASVAFLASDDAAWITGVTLPVDGGILAGPLASFEALGGGGERHPDDAGHAEDRPEHRPEH</sequence>
<dbReference type="FunFam" id="3.40.50.720:FF:000084">
    <property type="entry name" value="Short-chain dehydrogenase reductase"/>
    <property type="match status" value="1"/>
</dbReference>
<keyword evidence="2" id="KW-0560">Oxidoreductase</keyword>
<dbReference type="PRINTS" id="PR00081">
    <property type="entry name" value="GDHRDH"/>
</dbReference>
<dbReference type="Proteomes" id="UP000189777">
    <property type="component" value="Unassembled WGS sequence"/>
</dbReference>
<proteinExistence type="inferred from homology"/>
<dbReference type="AlphaFoldDB" id="A0A1T5L662"/>
<dbReference type="OrthoDB" id="4288312at2"/>
<evidence type="ECO:0000256" key="2">
    <source>
        <dbReference type="ARBA" id="ARBA00023002"/>
    </source>
</evidence>
<evidence type="ECO:0000259" key="4">
    <source>
        <dbReference type="SMART" id="SM00822"/>
    </source>
</evidence>
<dbReference type="PRINTS" id="PR00080">
    <property type="entry name" value="SDRFAMILY"/>
</dbReference>
<organism evidence="5 6">
    <name type="scientific">Krasilnikoviella flava</name>
    <dbReference type="NCBI Taxonomy" id="526729"/>
    <lineage>
        <taxon>Bacteria</taxon>
        <taxon>Bacillati</taxon>
        <taxon>Actinomycetota</taxon>
        <taxon>Actinomycetes</taxon>
        <taxon>Micrococcales</taxon>
        <taxon>Promicromonosporaceae</taxon>
        <taxon>Krasilnikoviella</taxon>
    </lineage>
</organism>
<dbReference type="SUPFAM" id="SSF51735">
    <property type="entry name" value="NAD(P)-binding Rossmann-fold domains"/>
    <property type="match status" value="1"/>
</dbReference>
<dbReference type="GO" id="GO:0030497">
    <property type="term" value="P:fatty acid elongation"/>
    <property type="evidence" value="ECO:0007669"/>
    <property type="project" value="TreeGrafter"/>
</dbReference>
<evidence type="ECO:0000256" key="1">
    <source>
        <dbReference type="ARBA" id="ARBA00006484"/>
    </source>
</evidence>
<name>A0A1T5L662_9MICO</name>
<feature type="domain" description="Ketoreductase" evidence="4">
    <location>
        <begin position="12"/>
        <end position="195"/>
    </location>
</feature>
<reference evidence="5 6" key="1">
    <citation type="submission" date="2017-02" db="EMBL/GenBank/DDBJ databases">
        <authorList>
            <person name="Peterson S.W."/>
        </authorList>
    </citation>
    <scope>NUCLEOTIDE SEQUENCE [LARGE SCALE GENOMIC DNA]</scope>
    <source>
        <strain evidence="5 6">DSM 21481</strain>
    </source>
</reference>
<evidence type="ECO:0000313" key="6">
    <source>
        <dbReference type="Proteomes" id="UP000189777"/>
    </source>
</evidence>
<dbReference type="PANTHER" id="PTHR42760:SF40">
    <property type="entry name" value="3-OXOACYL-[ACYL-CARRIER-PROTEIN] REDUCTASE, CHLOROPLASTIC"/>
    <property type="match status" value="1"/>
</dbReference>
<dbReference type="InterPro" id="IPR036291">
    <property type="entry name" value="NAD(P)-bd_dom_sf"/>
</dbReference>
<feature type="compositionally biased region" description="Basic and acidic residues" evidence="3">
    <location>
        <begin position="262"/>
        <end position="282"/>
    </location>
</feature>